<keyword evidence="2" id="KW-1185">Reference proteome</keyword>
<organism evidence="1 2">
    <name type="scientific">Romboutsia ilealis</name>
    <dbReference type="NCBI Taxonomy" id="1115758"/>
    <lineage>
        <taxon>Bacteria</taxon>
        <taxon>Bacillati</taxon>
        <taxon>Bacillota</taxon>
        <taxon>Clostridia</taxon>
        <taxon>Peptostreptococcales</taxon>
        <taxon>Peptostreptococcaceae</taxon>
        <taxon>Romboutsia</taxon>
    </lineage>
</organism>
<reference evidence="1 2" key="1">
    <citation type="submission" date="2014-04" db="EMBL/GenBank/DDBJ databases">
        <authorList>
            <person name="Hornung B.V."/>
        </authorList>
    </citation>
    <scope>NUCLEOTIDE SEQUENCE [LARGE SCALE GENOMIC DNA]</scope>
    <source>
        <strain evidence="1 2">CRIB</strain>
    </source>
</reference>
<dbReference type="AlphaFoldDB" id="A0A1V1HZ95"/>
<protein>
    <submittedName>
        <fullName evidence="1">Uncharacterized protein</fullName>
    </submittedName>
</protein>
<evidence type="ECO:0000313" key="2">
    <source>
        <dbReference type="Proteomes" id="UP000245622"/>
    </source>
</evidence>
<dbReference type="GeneID" id="82204698"/>
<gene>
    <name evidence="1" type="ORF">CRIB_510</name>
</gene>
<dbReference type="Proteomes" id="UP000245622">
    <property type="component" value="Chromosome 1"/>
</dbReference>
<dbReference type="KEGG" id="ril:CRIB_510"/>
<dbReference type="RefSeq" id="WP_180703002.1">
    <property type="nucleotide sequence ID" value="NZ_LN555523.1"/>
</dbReference>
<dbReference type="EMBL" id="LN555523">
    <property type="protein sequence ID" value="CED93265.1"/>
    <property type="molecule type" value="Genomic_DNA"/>
</dbReference>
<name>A0A1V1HZ95_9FIRM</name>
<accession>A0A1V1HZ95</accession>
<sequence>MKIIDRKEIDAKLMTGIHILQRQFGCRIKTVYAYKVEHQDSYIGALVGYFNRRINEIYINIYKQVAGTIIDVGTVLVSEGKYGIQVDTLEGKKEELDAHRDIIDELALEIYRKEHIED</sequence>
<proteinExistence type="predicted"/>
<evidence type="ECO:0000313" key="1">
    <source>
        <dbReference type="EMBL" id="CED93265.1"/>
    </source>
</evidence>